<protein>
    <recommendedName>
        <fullName evidence="4">Secreted protein</fullName>
    </recommendedName>
</protein>
<organism evidence="2 3">
    <name type="scientific">Schizopora paradoxa</name>
    <dbReference type="NCBI Taxonomy" id="27342"/>
    <lineage>
        <taxon>Eukaryota</taxon>
        <taxon>Fungi</taxon>
        <taxon>Dikarya</taxon>
        <taxon>Basidiomycota</taxon>
        <taxon>Agaricomycotina</taxon>
        <taxon>Agaricomycetes</taxon>
        <taxon>Hymenochaetales</taxon>
        <taxon>Schizoporaceae</taxon>
        <taxon>Schizopora</taxon>
    </lineage>
</organism>
<dbReference type="AlphaFoldDB" id="A0A0H2RXU4"/>
<feature type="signal peptide" evidence="1">
    <location>
        <begin position="1"/>
        <end position="20"/>
    </location>
</feature>
<name>A0A0H2RXU4_9AGAM</name>
<keyword evidence="1" id="KW-0732">Signal</keyword>
<evidence type="ECO:0000313" key="3">
    <source>
        <dbReference type="Proteomes" id="UP000053477"/>
    </source>
</evidence>
<evidence type="ECO:0000313" key="2">
    <source>
        <dbReference type="EMBL" id="KLO16407.1"/>
    </source>
</evidence>
<accession>A0A0H2RXU4</accession>
<dbReference type="EMBL" id="KQ085916">
    <property type="protein sequence ID" value="KLO16407.1"/>
    <property type="molecule type" value="Genomic_DNA"/>
</dbReference>
<reference evidence="2 3" key="1">
    <citation type="submission" date="2015-04" db="EMBL/GenBank/DDBJ databases">
        <title>Complete genome sequence of Schizopora paradoxa KUC8140, a cosmopolitan wood degrader in East Asia.</title>
        <authorList>
            <consortium name="DOE Joint Genome Institute"/>
            <person name="Min B."/>
            <person name="Park H."/>
            <person name="Jang Y."/>
            <person name="Kim J.-J."/>
            <person name="Kim K.H."/>
            <person name="Pangilinan J."/>
            <person name="Lipzen A."/>
            <person name="Riley R."/>
            <person name="Grigoriev I.V."/>
            <person name="Spatafora J.W."/>
            <person name="Choi I.-G."/>
        </authorList>
    </citation>
    <scope>NUCLEOTIDE SEQUENCE [LARGE SCALE GENOMIC DNA]</scope>
    <source>
        <strain evidence="2 3">KUC8140</strain>
    </source>
</reference>
<evidence type="ECO:0000256" key="1">
    <source>
        <dbReference type="SAM" id="SignalP"/>
    </source>
</evidence>
<feature type="chain" id="PRO_5005202072" description="Secreted protein" evidence="1">
    <location>
        <begin position="21"/>
        <end position="108"/>
    </location>
</feature>
<gene>
    <name evidence="2" type="ORF">SCHPADRAFT_901495</name>
</gene>
<sequence length="108" mass="11990">MCLFSTLFLFLLSFLFLVLLDDESIPPCPRIPAAVRHATLIFCTVPNSSIGSTRVRVTRHILFSYVSNGGGSGKGERTEPKNDAFCYLDSHFYPFILNPTFGPSELIS</sequence>
<dbReference type="Proteomes" id="UP000053477">
    <property type="component" value="Unassembled WGS sequence"/>
</dbReference>
<keyword evidence="3" id="KW-1185">Reference proteome</keyword>
<evidence type="ECO:0008006" key="4">
    <source>
        <dbReference type="Google" id="ProtNLM"/>
    </source>
</evidence>
<dbReference type="InParanoid" id="A0A0H2RXU4"/>
<proteinExistence type="predicted"/>